<name>A0A8S5RVX6_9CAUD</name>
<evidence type="ECO:0000313" key="1">
    <source>
        <dbReference type="EMBL" id="DAF42719.1"/>
    </source>
</evidence>
<reference evidence="1" key="1">
    <citation type="journal article" date="2021" name="Proc. Natl. Acad. Sci. U.S.A.">
        <title>A Catalog of Tens of Thousands of Viruses from Human Metagenomes Reveals Hidden Associations with Chronic Diseases.</title>
        <authorList>
            <person name="Tisza M.J."/>
            <person name="Buck C.B."/>
        </authorList>
    </citation>
    <scope>NUCLEOTIDE SEQUENCE</scope>
    <source>
        <strain evidence="1">CtHip2</strain>
    </source>
</reference>
<dbReference type="EMBL" id="BK032497">
    <property type="protein sequence ID" value="DAF42719.1"/>
    <property type="molecule type" value="Genomic_DNA"/>
</dbReference>
<sequence length="40" mass="5023">MIQQKFHFVNNKIKNIYIFKIFCYNEFVLKRCLKNLNKIK</sequence>
<accession>A0A8S5RVX6</accession>
<organism evidence="1">
    <name type="scientific">Siphoviridae sp. ctHip2</name>
    <dbReference type="NCBI Taxonomy" id="2827830"/>
    <lineage>
        <taxon>Viruses</taxon>
        <taxon>Duplodnaviria</taxon>
        <taxon>Heunggongvirae</taxon>
        <taxon>Uroviricota</taxon>
        <taxon>Caudoviricetes</taxon>
    </lineage>
</organism>
<protein>
    <submittedName>
        <fullName evidence="1">Uncharacterized protein</fullName>
    </submittedName>
</protein>
<proteinExistence type="predicted"/>